<reference evidence="2 3" key="1">
    <citation type="submission" date="2019-03" db="EMBL/GenBank/DDBJ databases">
        <title>First draft genome of Liparis tanakae, snailfish: a comprehensive survey of snailfish specific genes.</title>
        <authorList>
            <person name="Kim W."/>
            <person name="Song I."/>
            <person name="Jeong J.-H."/>
            <person name="Kim D."/>
            <person name="Kim S."/>
            <person name="Ryu S."/>
            <person name="Song J.Y."/>
            <person name="Lee S.K."/>
        </authorList>
    </citation>
    <scope>NUCLEOTIDE SEQUENCE [LARGE SCALE GENOMIC DNA]</scope>
    <source>
        <tissue evidence="2">Muscle</tissue>
    </source>
</reference>
<organism evidence="2 3">
    <name type="scientific">Liparis tanakae</name>
    <name type="common">Tanaka's snailfish</name>
    <dbReference type="NCBI Taxonomy" id="230148"/>
    <lineage>
        <taxon>Eukaryota</taxon>
        <taxon>Metazoa</taxon>
        <taxon>Chordata</taxon>
        <taxon>Craniata</taxon>
        <taxon>Vertebrata</taxon>
        <taxon>Euteleostomi</taxon>
        <taxon>Actinopterygii</taxon>
        <taxon>Neopterygii</taxon>
        <taxon>Teleostei</taxon>
        <taxon>Neoteleostei</taxon>
        <taxon>Acanthomorphata</taxon>
        <taxon>Eupercaria</taxon>
        <taxon>Perciformes</taxon>
        <taxon>Cottioidei</taxon>
        <taxon>Cottales</taxon>
        <taxon>Liparidae</taxon>
        <taxon>Liparis</taxon>
    </lineage>
</organism>
<protein>
    <submittedName>
        <fullName evidence="2">Uncharacterized protein</fullName>
    </submittedName>
</protein>
<sequence length="98" mass="10843">MGSGSRPATVEPNVGPPGTQRMEGMQPEEELMSSLGQMLTRIEAMWQEQAEENRRFLETLQGQPVLRPTPVFKDLSELPTPQYPVALPTTPVPRDPSA</sequence>
<dbReference type="Proteomes" id="UP000314294">
    <property type="component" value="Unassembled WGS sequence"/>
</dbReference>
<dbReference type="AlphaFoldDB" id="A0A4Z2HAI8"/>
<gene>
    <name evidence="2" type="ORF">EYF80_027002</name>
</gene>
<evidence type="ECO:0000313" key="2">
    <source>
        <dbReference type="EMBL" id="TNN62776.1"/>
    </source>
</evidence>
<accession>A0A4Z2HAI8</accession>
<dbReference type="OrthoDB" id="8016097at2759"/>
<name>A0A4Z2HAI8_9TELE</name>
<keyword evidence="3" id="KW-1185">Reference proteome</keyword>
<feature type="region of interest" description="Disordered" evidence="1">
    <location>
        <begin position="1"/>
        <end position="31"/>
    </location>
</feature>
<comment type="caution">
    <text evidence="2">The sequence shown here is derived from an EMBL/GenBank/DDBJ whole genome shotgun (WGS) entry which is preliminary data.</text>
</comment>
<dbReference type="EMBL" id="SRLO01000286">
    <property type="protein sequence ID" value="TNN62776.1"/>
    <property type="molecule type" value="Genomic_DNA"/>
</dbReference>
<evidence type="ECO:0000313" key="3">
    <source>
        <dbReference type="Proteomes" id="UP000314294"/>
    </source>
</evidence>
<proteinExistence type="predicted"/>
<evidence type="ECO:0000256" key="1">
    <source>
        <dbReference type="SAM" id="MobiDB-lite"/>
    </source>
</evidence>
<feature type="region of interest" description="Disordered" evidence="1">
    <location>
        <begin position="71"/>
        <end position="98"/>
    </location>
</feature>